<proteinExistence type="predicted"/>
<name>A0A7Z2VPM4_9BACL</name>
<dbReference type="Proteomes" id="UP000502248">
    <property type="component" value="Chromosome"/>
</dbReference>
<dbReference type="EMBL" id="CP051680">
    <property type="protein sequence ID" value="QJD86863.1"/>
    <property type="molecule type" value="Genomic_DNA"/>
</dbReference>
<evidence type="ECO:0000313" key="3">
    <source>
        <dbReference type="Proteomes" id="UP000502248"/>
    </source>
</evidence>
<dbReference type="AlphaFoldDB" id="A0A7Z2VPM4"/>
<feature type="chain" id="PRO_5030597487" evidence="1">
    <location>
        <begin position="22"/>
        <end position="570"/>
    </location>
</feature>
<dbReference type="KEGG" id="cheb:HH215_29275"/>
<evidence type="ECO:0000256" key="1">
    <source>
        <dbReference type="SAM" id="SignalP"/>
    </source>
</evidence>
<organism evidence="2 3">
    <name type="scientific">Cohnella herbarum</name>
    <dbReference type="NCBI Taxonomy" id="2728023"/>
    <lineage>
        <taxon>Bacteria</taxon>
        <taxon>Bacillati</taxon>
        <taxon>Bacillota</taxon>
        <taxon>Bacilli</taxon>
        <taxon>Bacillales</taxon>
        <taxon>Paenibacillaceae</taxon>
        <taxon>Cohnella</taxon>
    </lineage>
</organism>
<sequence length="570" mass="64660">MRKRIMVIVVVGLLAGIVAMAADKFKGNGKQEVSGYAFDGHMSQETLNRYLSRSVKILNLAFFNEDPDKKREWLRFIANTGAKHIGRAAIIWTDFEADESMFTGAGQMAQAVHDQDPEIILQAAIFETTAQSVNHIQIPAWVFEEFGLQPEARNFSYEAMLYPDGRYLDNWGAGKSVPDITQQETQLFFFYRAKRFVDLGYESIHMGQVRLMGEKDTGYVEWNRLLKRIRAYAAEHGRRHNVLLDAHLNEAYDDEGSTSSNTSDRKLTFDFVGYPARNKPLPRFPGETKLELDFLDSFYRKTIGGLNPQGWVSSHTPYLIELDNYGGNNGNPGKSEPFWPWGYDEIAWFAHQSDDYRRSWLTYAHDWIQTNDPNGHLQMAAYNTLGNAPVGSNDYYNAIQPSEAYPSSFGDEETIKTIWGQSKESGTIEDELKDLTRTYRLSSRMIYDPRPSSAFGGDEKRLTNESGKSEYVIYKAPFASGKGVLSGFKVEVWLTVNDPSVDLQFYVSADDDIYEIYTPDRKAAESADNKTIYTGGYFPKGTKYLKIRFSDNPGAAQIGKVSLKYESIDE</sequence>
<evidence type="ECO:0000313" key="2">
    <source>
        <dbReference type="EMBL" id="QJD86863.1"/>
    </source>
</evidence>
<keyword evidence="1" id="KW-0732">Signal</keyword>
<dbReference type="RefSeq" id="WP_169283109.1">
    <property type="nucleotide sequence ID" value="NZ_CP051680.1"/>
</dbReference>
<reference evidence="2 3" key="1">
    <citation type="submission" date="2020-04" db="EMBL/GenBank/DDBJ databases">
        <title>Genome sequencing of novel species.</title>
        <authorList>
            <person name="Heo J."/>
            <person name="Kim S.-J."/>
            <person name="Kim J.-S."/>
            <person name="Hong S.-B."/>
            <person name="Kwon S.-W."/>
        </authorList>
    </citation>
    <scope>NUCLEOTIDE SEQUENCE [LARGE SCALE GENOMIC DNA]</scope>
    <source>
        <strain evidence="2 3">MFER-1</strain>
    </source>
</reference>
<feature type="signal peptide" evidence="1">
    <location>
        <begin position="1"/>
        <end position="21"/>
    </location>
</feature>
<protein>
    <submittedName>
        <fullName evidence="2">Uncharacterized protein</fullName>
    </submittedName>
</protein>
<keyword evidence="3" id="KW-1185">Reference proteome</keyword>
<gene>
    <name evidence="2" type="ORF">HH215_29275</name>
</gene>
<accession>A0A7Z2VPM4</accession>